<evidence type="ECO:0000313" key="6">
    <source>
        <dbReference type="Proteomes" id="UP001597307"/>
    </source>
</evidence>
<feature type="coiled-coil region" evidence="1">
    <location>
        <begin position="342"/>
        <end position="376"/>
    </location>
</feature>
<reference evidence="6" key="1">
    <citation type="journal article" date="2019" name="Int. J. Syst. Evol. Microbiol.">
        <title>The Global Catalogue of Microorganisms (GCM) 10K type strain sequencing project: providing services to taxonomists for standard genome sequencing and annotation.</title>
        <authorList>
            <consortium name="The Broad Institute Genomics Platform"/>
            <consortium name="The Broad Institute Genome Sequencing Center for Infectious Disease"/>
            <person name="Wu L."/>
            <person name="Ma J."/>
        </authorList>
    </citation>
    <scope>NUCLEOTIDE SEQUENCE [LARGE SCALE GENOMIC DNA]</scope>
    <source>
        <strain evidence="6">JCM 11496</strain>
    </source>
</reference>
<name>A0ABW4QB56_9MICC</name>
<keyword evidence="2" id="KW-0812">Transmembrane</keyword>
<gene>
    <name evidence="5" type="ORF">ACFSFX_15210</name>
</gene>
<organism evidence="5 6">
    <name type="scientific">Arthrobacter flavus</name>
    <dbReference type="NCBI Taxonomy" id="95172"/>
    <lineage>
        <taxon>Bacteria</taxon>
        <taxon>Bacillati</taxon>
        <taxon>Actinomycetota</taxon>
        <taxon>Actinomycetes</taxon>
        <taxon>Micrococcales</taxon>
        <taxon>Micrococcaceae</taxon>
        <taxon>Arthrobacter</taxon>
    </lineage>
</organism>
<evidence type="ECO:0000256" key="1">
    <source>
        <dbReference type="SAM" id="Coils"/>
    </source>
</evidence>
<protein>
    <submittedName>
        <fullName evidence="5">TPM domain-containing protein</fullName>
    </submittedName>
</protein>
<accession>A0ABW4QB56</accession>
<evidence type="ECO:0000259" key="4">
    <source>
        <dbReference type="Pfam" id="PF04536"/>
    </source>
</evidence>
<keyword evidence="2" id="KW-1133">Transmembrane helix</keyword>
<keyword evidence="2" id="KW-0472">Membrane</keyword>
<dbReference type="EMBL" id="JBHUGA010000061">
    <property type="protein sequence ID" value="MFD1847938.1"/>
    <property type="molecule type" value="Genomic_DNA"/>
</dbReference>
<dbReference type="Proteomes" id="UP001597307">
    <property type="component" value="Unassembled WGS sequence"/>
</dbReference>
<dbReference type="Gene3D" id="3.10.310.50">
    <property type="match status" value="1"/>
</dbReference>
<feature type="chain" id="PRO_5045419098" evidence="3">
    <location>
        <begin position="31"/>
        <end position="701"/>
    </location>
</feature>
<evidence type="ECO:0000256" key="2">
    <source>
        <dbReference type="SAM" id="Phobius"/>
    </source>
</evidence>
<feature type="transmembrane region" description="Helical" evidence="2">
    <location>
        <begin position="173"/>
        <end position="194"/>
    </location>
</feature>
<evidence type="ECO:0000256" key="3">
    <source>
        <dbReference type="SAM" id="SignalP"/>
    </source>
</evidence>
<feature type="signal peptide" evidence="3">
    <location>
        <begin position="1"/>
        <end position="30"/>
    </location>
</feature>
<feature type="domain" description="TPM" evidence="4">
    <location>
        <begin position="41"/>
        <end position="156"/>
    </location>
</feature>
<dbReference type="RefSeq" id="WP_343881288.1">
    <property type="nucleotide sequence ID" value="NZ_BAAAIJ010000056.1"/>
</dbReference>
<comment type="caution">
    <text evidence="5">The sequence shown here is derived from an EMBL/GenBank/DDBJ whole genome shotgun (WGS) entry which is preliminary data.</text>
</comment>
<dbReference type="InterPro" id="IPR007621">
    <property type="entry name" value="TPM_dom"/>
</dbReference>
<evidence type="ECO:0000313" key="5">
    <source>
        <dbReference type="EMBL" id="MFD1847938.1"/>
    </source>
</evidence>
<sequence length="701" mass="71881">MRSSTRRLAALVGVTAGLMLPLTALPGAFAAPPVDFGAEEIVDEAGVLDGGGIAELEDAIAQLRDEEGYRLRVVYVDSFTDPTDADEWTEETAALSELGESDVLLTVSVEGQARFVASNSSPVRADAPQIFNSYILPELEDRNWAAAGVAAATGVSESLSEGSDSNESSGSGLGAVLLVGALVALAGIGGFFFLRSRSQKSLTRGPSQTEDFGPGRGPDGEVLDPLAAFSVEELRKRAGSLLIAADDAIKSSEQEVGFAQAQYGDAAVQPFIDDITAARRHMSESFKLQQQLDDHIPDTEEQQRTWLGDIIRRCESVNGSLQEHKADFDALRELERNAPSALAAAQASAEAVRTRVSDAEQLLQQLQQKYADSATSQVRDNVDQANERLQFVGSAADSAQQHLSAGDTGSAVIAVRAAEESVHQTTVLLDAISKRATELDAAKVELDRSVSDTAQDLAQAQAMLATGQHQDLAGPVASAEAALTTVRTESAAGRVDPVSLLQRIEAAHAQLDTALGGVKNQTEQTQRAREALQHAIMAAQSRISGTSDYIRARRGGVGSEARTRLAEAERNLDYAVQIQSDDPVAALSHAQQATALAEQAAQIAQQDVDGFGGGMGGFGGGGMFGGGNQGGGMGGALLGGILLGGILNGGGGGGGLFGGGGGDSGGGFGGGGGDMFGGGGFGGFGGGGGGFGDFGGGGGDF</sequence>
<keyword evidence="1" id="KW-0175">Coiled coil</keyword>
<dbReference type="Pfam" id="PF04536">
    <property type="entry name" value="TPM_phosphatase"/>
    <property type="match status" value="1"/>
</dbReference>
<keyword evidence="3" id="KW-0732">Signal</keyword>
<keyword evidence="6" id="KW-1185">Reference proteome</keyword>
<proteinExistence type="predicted"/>